<accession>A0ABD2AX01</accession>
<reference evidence="6 7" key="1">
    <citation type="journal article" date="2024" name="Ann. Entomol. Soc. Am.">
        <title>Genomic analyses of the southern and eastern yellowjacket wasps (Hymenoptera: Vespidae) reveal evolutionary signatures of social life.</title>
        <authorList>
            <person name="Catto M.A."/>
            <person name="Caine P.B."/>
            <person name="Orr S.E."/>
            <person name="Hunt B.G."/>
            <person name="Goodisman M.A.D."/>
        </authorList>
    </citation>
    <scope>NUCLEOTIDE SEQUENCE [LARGE SCALE GENOMIC DNA]</scope>
    <source>
        <strain evidence="6">233</strain>
        <tissue evidence="6">Head and thorax</tissue>
    </source>
</reference>
<proteinExistence type="predicted"/>
<sequence length="213" mass="24029">MRIADSSLYAHYVFKAFDVNCNGAISFRDLLVTLSTLLRGSIYEKLRWTFKLYDINGDGCITRGELGEMVTAVHELMGRRHHAEEERKAREQLDRVFKKLDLNQDGVITIEEFIESCLKMKWLTEEEKSEDEVSGTNAITQTAPTPPTPPTPLSTTFSQSLSPSPPPPSYSLLPPIPPPLPSQPPPGYTVQDQELYLLLAAHWWNQPEAPLFC</sequence>
<evidence type="ECO:0000259" key="5">
    <source>
        <dbReference type="PROSITE" id="PS50222"/>
    </source>
</evidence>
<dbReference type="PANTHER" id="PTHR23055:SF186">
    <property type="entry name" value="NEUROCALCIN HOMOLOG-LIKE PROTEIN"/>
    <property type="match status" value="1"/>
</dbReference>
<name>A0ABD2AX01_VESSQ</name>
<feature type="compositionally biased region" description="Polar residues" evidence="4">
    <location>
        <begin position="134"/>
        <end position="143"/>
    </location>
</feature>
<dbReference type="InterPro" id="IPR011992">
    <property type="entry name" value="EF-hand-dom_pair"/>
</dbReference>
<dbReference type="InterPro" id="IPR018247">
    <property type="entry name" value="EF_Hand_1_Ca_BS"/>
</dbReference>
<feature type="compositionally biased region" description="Pro residues" evidence="4">
    <location>
        <begin position="163"/>
        <end position="187"/>
    </location>
</feature>
<dbReference type="PRINTS" id="PR00450">
    <property type="entry name" value="RECOVERIN"/>
</dbReference>
<dbReference type="Pfam" id="PF13499">
    <property type="entry name" value="EF-hand_7"/>
    <property type="match status" value="1"/>
</dbReference>
<protein>
    <submittedName>
        <fullName evidence="6">Kv channel-interacting protein 1</fullName>
    </submittedName>
</protein>
<dbReference type="PROSITE" id="PS50222">
    <property type="entry name" value="EF_HAND_2"/>
    <property type="match status" value="3"/>
</dbReference>
<dbReference type="InterPro" id="IPR002048">
    <property type="entry name" value="EF_hand_dom"/>
</dbReference>
<feature type="domain" description="EF-hand" evidence="5">
    <location>
        <begin position="41"/>
        <end position="76"/>
    </location>
</feature>
<evidence type="ECO:0000313" key="6">
    <source>
        <dbReference type="EMBL" id="KAL2725141.1"/>
    </source>
</evidence>
<feature type="domain" description="EF-hand" evidence="5">
    <location>
        <begin position="88"/>
        <end position="123"/>
    </location>
</feature>
<feature type="region of interest" description="Disordered" evidence="4">
    <location>
        <begin position="128"/>
        <end position="188"/>
    </location>
</feature>
<keyword evidence="3" id="KW-0106">Calcium</keyword>
<evidence type="ECO:0000256" key="1">
    <source>
        <dbReference type="ARBA" id="ARBA00022723"/>
    </source>
</evidence>
<evidence type="ECO:0000256" key="3">
    <source>
        <dbReference type="ARBA" id="ARBA00022837"/>
    </source>
</evidence>
<evidence type="ECO:0000256" key="2">
    <source>
        <dbReference type="ARBA" id="ARBA00022737"/>
    </source>
</evidence>
<dbReference type="AlphaFoldDB" id="A0ABD2AX01"/>
<dbReference type="EMBL" id="JAUDFV010000138">
    <property type="protein sequence ID" value="KAL2725141.1"/>
    <property type="molecule type" value="Genomic_DNA"/>
</dbReference>
<comment type="caution">
    <text evidence="6">The sequence shown here is derived from an EMBL/GenBank/DDBJ whole genome shotgun (WGS) entry which is preliminary data.</text>
</comment>
<dbReference type="InterPro" id="IPR028846">
    <property type="entry name" value="Recoverin"/>
</dbReference>
<dbReference type="CDD" id="cd00051">
    <property type="entry name" value="EFh"/>
    <property type="match status" value="2"/>
</dbReference>
<keyword evidence="7" id="KW-1185">Reference proteome</keyword>
<organism evidence="6 7">
    <name type="scientific">Vespula squamosa</name>
    <name type="common">Southern yellow jacket</name>
    <name type="synonym">Wasp</name>
    <dbReference type="NCBI Taxonomy" id="30214"/>
    <lineage>
        <taxon>Eukaryota</taxon>
        <taxon>Metazoa</taxon>
        <taxon>Ecdysozoa</taxon>
        <taxon>Arthropoda</taxon>
        <taxon>Hexapoda</taxon>
        <taxon>Insecta</taxon>
        <taxon>Pterygota</taxon>
        <taxon>Neoptera</taxon>
        <taxon>Endopterygota</taxon>
        <taxon>Hymenoptera</taxon>
        <taxon>Apocrita</taxon>
        <taxon>Aculeata</taxon>
        <taxon>Vespoidea</taxon>
        <taxon>Vespidae</taxon>
        <taxon>Vespinae</taxon>
        <taxon>Vespula</taxon>
    </lineage>
</organism>
<dbReference type="SUPFAM" id="SSF47473">
    <property type="entry name" value="EF-hand"/>
    <property type="match status" value="1"/>
</dbReference>
<feature type="domain" description="EF-hand" evidence="5">
    <location>
        <begin position="5"/>
        <end position="40"/>
    </location>
</feature>
<evidence type="ECO:0000313" key="7">
    <source>
        <dbReference type="Proteomes" id="UP001607302"/>
    </source>
</evidence>
<dbReference type="PANTHER" id="PTHR23055">
    <property type="entry name" value="CALCIUM BINDING PROTEINS"/>
    <property type="match status" value="1"/>
</dbReference>
<keyword evidence="2" id="KW-0677">Repeat</keyword>
<dbReference type="Gene3D" id="1.10.238.10">
    <property type="entry name" value="EF-hand"/>
    <property type="match status" value="1"/>
</dbReference>
<evidence type="ECO:0000256" key="4">
    <source>
        <dbReference type="SAM" id="MobiDB-lite"/>
    </source>
</evidence>
<keyword evidence="1" id="KW-0479">Metal-binding</keyword>
<dbReference type="PROSITE" id="PS00018">
    <property type="entry name" value="EF_HAND_1"/>
    <property type="match status" value="3"/>
</dbReference>
<dbReference type="GO" id="GO:0046872">
    <property type="term" value="F:metal ion binding"/>
    <property type="evidence" value="ECO:0007669"/>
    <property type="project" value="UniProtKB-KW"/>
</dbReference>
<dbReference type="SMART" id="SM00054">
    <property type="entry name" value="EFh"/>
    <property type="match status" value="3"/>
</dbReference>
<gene>
    <name evidence="6" type="ORF">V1478_007814</name>
</gene>
<dbReference type="Proteomes" id="UP001607302">
    <property type="component" value="Unassembled WGS sequence"/>
</dbReference>
<feature type="compositionally biased region" description="Low complexity" evidence="4">
    <location>
        <begin position="153"/>
        <end position="162"/>
    </location>
</feature>